<evidence type="ECO:0000313" key="3">
    <source>
        <dbReference type="EMBL" id="VBA41073.1"/>
    </source>
</evidence>
<dbReference type="OrthoDB" id="8673349at2"/>
<dbReference type="Proteomes" id="UP000273307">
    <property type="component" value="Unassembled WGS sequence"/>
</dbReference>
<evidence type="ECO:0000256" key="1">
    <source>
        <dbReference type="ARBA" id="ARBA00023239"/>
    </source>
</evidence>
<dbReference type="PANTHER" id="PTHR21240">
    <property type="entry name" value="2-AMINO-3-CARBOXYLMUCONATE-6-SEMIALDEHYDE DECARBOXYLASE"/>
    <property type="match status" value="1"/>
</dbReference>
<dbReference type="Pfam" id="PF04909">
    <property type="entry name" value="Amidohydro_2"/>
    <property type="match status" value="1"/>
</dbReference>
<dbReference type="SUPFAM" id="SSF51556">
    <property type="entry name" value="Metallo-dependent hydrolases"/>
    <property type="match status" value="1"/>
</dbReference>
<accession>A0A498Q8L8</accession>
<dbReference type="GO" id="GO:0005737">
    <property type="term" value="C:cytoplasm"/>
    <property type="evidence" value="ECO:0007669"/>
    <property type="project" value="TreeGrafter"/>
</dbReference>
<dbReference type="GO" id="GO:0016787">
    <property type="term" value="F:hydrolase activity"/>
    <property type="evidence" value="ECO:0007669"/>
    <property type="project" value="InterPro"/>
</dbReference>
<dbReference type="InterPro" id="IPR032465">
    <property type="entry name" value="ACMSD"/>
</dbReference>
<dbReference type="EMBL" id="UPHP01000103">
    <property type="protein sequence ID" value="VBA41073.1"/>
    <property type="molecule type" value="Genomic_DNA"/>
</dbReference>
<evidence type="ECO:0000259" key="2">
    <source>
        <dbReference type="Pfam" id="PF04909"/>
    </source>
</evidence>
<dbReference type="RefSeq" id="WP_122525828.1">
    <property type="nucleotide sequence ID" value="NZ_UPHP01000103.1"/>
</dbReference>
<dbReference type="InterPro" id="IPR032466">
    <property type="entry name" value="Metal_Hydrolase"/>
</dbReference>
<dbReference type="AlphaFoldDB" id="A0A498Q8L8"/>
<keyword evidence="1" id="KW-0456">Lyase</keyword>
<protein>
    <recommendedName>
        <fullName evidence="2">Amidohydrolase-related domain-containing protein</fullName>
    </recommendedName>
</protein>
<name>A0A498Q8L8_9MYCO</name>
<dbReference type="Gene3D" id="3.20.20.140">
    <property type="entry name" value="Metal-dependent hydrolases"/>
    <property type="match status" value="1"/>
</dbReference>
<dbReference type="PANTHER" id="PTHR21240:SF28">
    <property type="entry name" value="ISO-OROTATE DECARBOXYLASE (EUROFUNG)"/>
    <property type="match status" value="1"/>
</dbReference>
<evidence type="ECO:0000313" key="4">
    <source>
        <dbReference type="Proteomes" id="UP000273307"/>
    </source>
</evidence>
<reference evidence="3 4" key="1">
    <citation type="submission" date="2018-09" db="EMBL/GenBank/DDBJ databases">
        <authorList>
            <person name="Tagini F."/>
        </authorList>
    </citation>
    <scope>NUCLEOTIDE SEQUENCE [LARGE SCALE GENOMIC DNA]</scope>
    <source>
        <strain evidence="3 4">MK136</strain>
    </source>
</reference>
<dbReference type="GO" id="GO:0016831">
    <property type="term" value="F:carboxy-lyase activity"/>
    <property type="evidence" value="ECO:0007669"/>
    <property type="project" value="InterPro"/>
</dbReference>
<gene>
    <name evidence="3" type="ORF">LAUMK136_03857</name>
</gene>
<proteinExistence type="predicted"/>
<sequence>MGQVNYQAIDVDNHYYEPLDAFTRHLDKRFRRRGVQMFSDGRHTQAIIGDRVNRFIPNPTFDPIILPGCLDLLFRGEIPEGVNPSSLMKVEKLQLRPEYQRREARVAVLDSQGLATIVMFPTFGCGVEEALKGDIEATMASLHAFNRWLDEDWGFDRPDRRVLAVPMISLADPQEAIREIDFVLARGARLVHVRPAPVPGIPKSRSLGHRSHDPVWARLAEAGVPVAFHLGDSGYLKIAAMWGGKETFEPFSVPPDPLDKILVDERAIHDTMASLIVHGVFDRHPALRVASIENGSEWVHRLAKRLKKLANQHPRAFPNDPVDTLREHVWVSPYYEEDLVLLAEKIGVDRILFGSDWPHGEGLESPLSFTAELAGFTEPDTRKIMHDNALSFLGITMSSAA</sequence>
<dbReference type="GO" id="GO:0019748">
    <property type="term" value="P:secondary metabolic process"/>
    <property type="evidence" value="ECO:0007669"/>
    <property type="project" value="TreeGrafter"/>
</dbReference>
<feature type="domain" description="Amidohydrolase-related" evidence="2">
    <location>
        <begin position="134"/>
        <end position="395"/>
    </location>
</feature>
<organism evidence="3 4">
    <name type="scientific">Mycobacterium attenuatum</name>
    <dbReference type="NCBI Taxonomy" id="2341086"/>
    <lineage>
        <taxon>Bacteria</taxon>
        <taxon>Bacillati</taxon>
        <taxon>Actinomycetota</taxon>
        <taxon>Actinomycetes</taxon>
        <taxon>Mycobacteriales</taxon>
        <taxon>Mycobacteriaceae</taxon>
        <taxon>Mycobacterium</taxon>
    </lineage>
</organism>
<keyword evidence="4" id="KW-1185">Reference proteome</keyword>
<dbReference type="InterPro" id="IPR006680">
    <property type="entry name" value="Amidohydro-rel"/>
</dbReference>